<dbReference type="Pfam" id="PF00018">
    <property type="entry name" value="SH3_1"/>
    <property type="match status" value="1"/>
</dbReference>
<organism evidence="5 6">
    <name type="scientific">Anas platyrhynchos platyrhynchos</name>
    <name type="common">Northern mallard</name>
    <dbReference type="NCBI Taxonomy" id="8840"/>
    <lineage>
        <taxon>Eukaryota</taxon>
        <taxon>Metazoa</taxon>
        <taxon>Chordata</taxon>
        <taxon>Craniata</taxon>
        <taxon>Vertebrata</taxon>
        <taxon>Euteleostomi</taxon>
        <taxon>Archelosauria</taxon>
        <taxon>Archosauria</taxon>
        <taxon>Dinosauria</taxon>
        <taxon>Saurischia</taxon>
        <taxon>Theropoda</taxon>
        <taxon>Coelurosauria</taxon>
        <taxon>Aves</taxon>
        <taxon>Neognathae</taxon>
        <taxon>Galloanserae</taxon>
        <taxon>Anseriformes</taxon>
        <taxon>Anatidae</taxon>
        <taxon>Anatinae</taxon>
        <taxon>Anas</taxon>
    </lineage>
</organism>
<dbReference type="STRING" id="8840.ENSAPLP00000030397"/>
<dbReference type="GO" id="GO:0035091">
    <property type="term" value="F:phosphatidylinositol binding"/>
    <property type="evidence" value="ECO:0007669"/>
    <property type="project" value="InterPro"/>
</dbReference>
<keyword evidence="1 2" id="KW-0728">SH3 domain</keyword>
<sequence length="330" mass="37751">MQKFYQELFERAARQKQLLSQLFAAWAPAGEGGRWGPTVLRHKLLLWRLLSCINFCFFYFKDVNVKQRKMNKFLERLKLLETYSQELLKTDAKISQSEDLIQFFRAQTQDLDPCFPEDSVVIMPSEIGGEKKKQAQQQLSITNPQASQSYRCVETFETKDTKNQAFKVAQKEIVEVLLKDMTGWWLVENADKQLAWFPASYLEEIDVHEDSQDALSSDEEGKSACAPGPKQQLWAQDHTAFLLQKMGPEKSPQAWGCACTQQMAEVQAHHPVLATAFSPEIKNVLPPLSPGSLYFVVRAYESQKADELSLHSGVVVEVVRKSDNGWWLIR</sequence>
<dbReference type="PROSITE" id="PS50002">
    <property type="entry name" value="SH3"/>
    <property type="match status" value="2"/>
</dbReference>
<dbReference type="SUPFAM" id="SSF50044">
    <property type="entry name" value="SH3-domain"/>
    <property type="match status" value="2"/>
</dbReference>
<evidence type="ECO:0000256" key="1">
    <source>
        <dbReference type="ARBA" id="ARBA00022443"/>
    </source>
</evidence>
<evidence type="ECO:0000313" key="6">
    <source>
        <dbReference type="Proteomes" id="UP000016666"/>
    </source>
</evidence>
<dbReference type="SUPFAM" id="SSF64268">
    <property type="entry name" value="PX domain"/>
    <property type="match status" value="1"/>
</dbReference>
<proteinExistence type="predicted"/>
<dbReference type="InterPro" id="IPR051228">
    <property type="entry name" value="NADPH_Oxidase/PX-Domain"/>
</dbReference>
<dbReference type="InterPro" id="IPR001452">
    <property type="entry name" value="SH3_domain"/>
</dbReference>
<dbReference type="InterPro" id="IPR036871">
    <property type="entry name" value="PX_dom_sf"/>
</dbReference>
<dbReference type="Ensembl" id="ENSAPLT00000023023.1">
    <property type="protein sequence ID" value="ENSAPLP00000030397.1"/>
    <property type="gene ID" value="ENSAPLG00000022660.1"/>
</dbReference>
<evidence type="ECO:0000256" key="3">
    <source>
        <dbReference type="SAM" id="MobiDB-lite"/>
    </source>
</evidence>
<evidence type="ECO:0000256" key="2">
    <source>
        <dbReference type="PROSITE-ProRule" id="PRU00192"/>
    </source>
</evidence>
<dbReference type="GO" id="GO:0005737">
    <property type="term" value="C:cytoplasm"/>
    <property type="evidence" value="ECO:0007669"/>
    <property type="project" value="TreeGrafter"/>
</dbReference>
<feature type="region of interest" description="Disordered" evidence="3">
    <location>
        <begin position="210"/>
        <end position="229"/>
    </location>
</feature>
<dbReference type="GeneTree" id="ENSGT00940000158812"/>
<dbReference type="PANTHER" id="PTHR15706">
    <property type="entry name" value="SH3 MULTIPLE DOMAIN"/>
    <property type="match status" value="1"/>
</dbReference>
<protein>
    <recommendedName>
        <fullName evidence="4">SH3 domain-containing protein</fullName>
    </recommendedName>
</protein>
<keyword evidence="6" id="KW-1185">Reference proteome</keyword>
<evidence type="ECO:0000259" key="4">
    <source>
        <dbReference type="PROSITE" id="PS50002"/>
    </source>
</evidence>
<feature type="domain" description="SH3" evidence="4">
    <location>
        <begin position="289"/>
        <end position="330"/>
    </location>
</feature>
<reference evidence="6" key="1">
    <citation type="submission" date="2017-10" db="EMBL/GenBank/DDBJ databases">
        <title>A new Pekin duck reference genome.</title>
        <authorList>
            <person name="Hou Z.-C."/>
            <person name="Zhou Z.-K."/>
            <person name="Zhu F."/>
            <person name="Hou S.-S."/>
        </authorList>
    </citation>
    <scope>NUCLEOTIDE SEQUENCE [LARGE SCALE GENOMIC DNA]</scope>
</reference>
<accession>A0A493TWY0</accession>
<dbReference type="AlphaFoldDB" id="A0A493TWY0"/>
<feature type="domain" description="SH3" evidence="4">
    <location>
        <begin position="145"/>
        <end position="207"/>
    </location>
</feature>
<dbReference type="Gene3D" id="3.30.1520.10">
    <property type="entry name" value="Phox-like domain"/>
    <property type="match status" value="1"/>
</dbReference>
<dbReference type="GO" id="GO:0016176">
    <property type="term" value="F:superoxide-generating NADPH oxidase activator activity"/>
    <property type="evidence" value="ECO:0007669"/>
    <property type="project" value="TreeGrafter"/>
</dbReference>
<dbReference type="InterPro" id="IPR036028">
    <property type="entry name" value="SH3-like_dom_sf"/>
</dbReference>
<evidence type="ECO:0000313" key="5">
    <source>
        <dbReference type="Ensembl" id="ENSAPLP00000030397.1"/>
    </source>
</evidence>
<dbReference type="Gene3D" id="2.30.30.40">
    <property type="entry name" value="SH3 Domains"/>
    <property type="match status" value="2"/>
</dbReference>
<dbReference type="Proteomes" id="UP000016666">
    <property type="component" value="Unassembled WGS sequence"/>
</dbReference>
<reference evidence="5" key="2">
    <citation type="submission" date="2025-08" db="UniProtKB">
        <authorList>
            <consortium name="Ensembl"/>
        </authorList>
    </citation>
    <scope>IDENTIFICATION</scope>
</reference>
<reference evidence="5" key="3">
    <citation type="submission" date="2025-09" db="UniProtKB">
        <authorList>
            <consortium name="Ensembl"/>
        </authorList>
    </citation>
    <scope>IDENTIFICATION</scope>
</reference>
<name>A0A493TWY0_ANAPP</name>
<dbReference type="FunFam" id="2.30.30.40:FF:000233">
    <property type="entry name" value="NADPH oxidase organizer 1"/>
    <property type="match status" value="1"/>
</dbReference>
<dbReference type="PANTHER" id="PTHR15706:SF10">
    <property type="entry name" value="NADPH OXIDASE ORGANIZER 1"/>
    <property type="match status" value="1"/>
</dbReference>
<dbReference type="GO" id="GO:0042554">
    <property type="term" value="P:superoxide anion generation"/>
    <property type="evidence" value="ECO:0007669"/>
    <property type="project" value="TreeGrafter"/>
</dbReference>